<feature type="transmembrane region" description="Helical" evidence="6">
    <location>
        <begin position="6"/>
        <end position="25"/>
    </location>
</feature>
<feature type="domain" description="NADH:quinone oxidoreductase/Mrp antiporter transmembrane" evidence="7">
    <location>
        <begin position="136"/>
        <end position="424"/>
    </location>
</feature>
<sequence length="613" mass="64718">MPIALLPPAIVLCPLLAAAILFLSAGRMRPAAAGALATLSVGAAFLLALGTARLLFATPDHVRRVTLWQWMRLDGFAAHIAFVVDPLSLVMMLVVTGVGFLILLYACGYMHDDPDQARFFGCMTLFVAAMLVLVLSADLLCLYVGWEGVGLCSYLLIGFWYRQAENGAAARKAFIVTRIGDVLMLTGLLLLATRTGSLDIARVLDRAQGLAGPQAELAALLLLGGAVAKSAQLPFQVWLPDAMAGPTPVSALIHAATMVTAGVYLIARLHALFLPAPLVMHLTAWVGLATLLLAGGSALAQTDIKRVLAYSTISQLGYMFLALGCGAWSAAIFHLVTHAFFKALLFMAAGAVILRMHHRQDIFQMGGLARVMPWVCAAFVAGAAALAGVPLLSAGFYSKEAILQAAWDSDPLLWIGALAGAFLTGLYGFRCVFIVFAGQPHGGATGRTGWTMAVPLACLSLLAIVGGMIEMPDIIAPVHIFSHKIMPVPGWPAEHHAIPLLLAGSLAPLAGIALAWIIWRPAALPHPSATPVARFARDGWGFDASYAALLVAPFQALTRSLRHDVCDLLPTILAGAATWGGRALGRMQDGQVRRYAGWVAAATIAALCLAVRP</sequence>
<feature type="transmembrane region" description="Helical" evidence="6">
    <location>
        <begin position="595"/>
        <end position="612"/>
    </location>
</feature>
<feature type="transmembrane region" description="Helical" evidence="6">
    <location>
        <begin position="211"/>
        <end position="228"/>
    </location>
</feature>
<feature type="transmembrane region" description="Helical" evidence="6">
    <location>
        <begin position="449"/>
        <end position="469"/>
    </location>
</feature>
<protein>
    <submittedName>
        <fullName evidence="9">NADH-quinone oxidoreductase subunit L</fullName>
    </submittedName>
</protein>
<feature type="domain" description="NADH-Ubiquinone oxidoreductase (complex I) chain 5 N-terminal" evidence="8">
    <location>
        <begin position="70"/>
        <end position="120"/>
    </location>
</feature>
<dbReference type="Proteomes" id="UP001449795">
    <property type="component" value="Chromosome"/>
</dbReference>
<feature type="transmembrane region" description="Helical" evidence="6">
    <location>
        <begin position="119"/>
        <end position="137"/>
    </location>
</feature>
<dbReference type="Gene3D" id="1.20.5.2700">
    <property type="match status" value="1"/>
</dbReference>
<evidence type="ECO:0000256" key="1">
    <source>
        <dbReference type="ARBA" id="ARBA00004127"/>
    </source>
</evidence>
<dbReference type="InterPro" id="IPR001516">
    <property type="entry name" value="Proton_antipo_N"/>
</dbReference>
<feature type="transmembrane region" description="Helical" evidence="6">
    <location>
        <begin position="173"/>
        <end position="191"/>
    </location>
</feature>
<dbReference type="PRINTS" id="PR01434">
    <property type="entry name" value="NADHDHGNASE5"/>
</dbReference>
<evidence type="ECO:0000256" key="2">
    <source>
        <dbReference type="ARBA" id="ARBA00022692"/>
    </source>
</evidence>
<proteinExistence type="predicted"/>
<keyword evidence="2 5" id="KW-0812">Transmembrane</keyword>
<evidence type="ECO:0000256" key="4">
    <source>
        <dbReference type="ARBA" id="ARBA00023136"/>
    </source>
</evidence>
<feature type="transmembrane region" description="Helical" evidence="6">
    <location>
        <begin position="76"/>
        <end position="107"/>
    </location>
</feature>
<feature type="transmembrane region" description="Helical" evidence="6">
    <location>
        <begin position="307"/>
        <end position="333"/>
    </location>
</feature>
<evidence type="ECO:0000256" key="6">
    <source>
        <dbReference type="SAM" id="Phobius"/>
    </source>
</evidence>
<feature type="transmembrane region" description="Helical" evidence="6">
    <location>
        <begin position="32"/>
        <end position="56"/>
    </location>
</feature>
<dbReference type="PRINTS" id="PR01435">
    <property type="entry name" value="NPOXDRDTASE5"/>
</dbReference>
<feature type="transmembrane region" description="Helical" evidence="6">
    <location>
        <begin position="249"/>
        <end position="267"/>
    </location>
</feature>
<dbReference type="RefSeq" id="WP_342629212.1">
    <property type="nucleotide sequence ID" value="NZ_CP152276.1"/>
</dbReference>
<dbReference type="PANTHER" id="PTHR42829">
    <property type="entry name" value="NADH-UBIQUINONE OXIDOREDUCTASE CHAIN 5"/>
    <property type="match status" value="1"/>
</dbReference>
<name>A0ABZ3D8A3_9PROT</name>
<evidence type="ECO:0000256" key="5">
    <source>
        <dbReference type="RuleBase" id="RU000320"/>
    </source>
</evidence>
<dbReference type="Pfam" id="PF00361">
    <property type="entry name" value="Proton_antipo_M"/>
    <property type="match status" value="1"/>
</dbReference>
<evidence type="ECO:0000259" key="8">
    <source>
        <dbReference type="Pfam" id="PF00662"/>
    </source>
</evidence>
<dbReference type="EMBL" id="CP152276">
    <property type="protein sequence ID" value="XAE43858.1"/>
    <property type="molecule type" value="Genomic_DNA"/>
</dbReference>
<evidence type="ECO:0000259" key="7">
    <source>
        <dbReference type="Pfam" id="PF00361"/>
    </source>
</evidence>
<feature type="transmembrane region" description="Helical" evidence="6">
    <location>
        <begin position="368"/>
        <end position="392"/>
    </location>
</feature>
<gene>
    <name evidence="9" type="primary">nuoL</name>
    <name evidence="9" type="ORF">AAC691_05340</name>
</gene>
<comment type="subcellular location">
    <subcellularLocation>
        <location evidence="1">Endomembrane system</location>
        <topology evidence="1">Multi-pass membrane protein</topology>
    </subcellularLocation>
    <subcellularLocation>
        <location evidence="5">Membrane</location>
        <topology evidence="5">Multi-pass membrane protein</topology>
    </subcellularLocation>
</comment>
<feature type="transmembrane region" description="Helical" evidence="6">
    <location>
        <begin position="497"/>
        <end position="519"/>
    </location>
</feature>
<dbReference type="NCBIfam" id="NF005141">
    <property type="entry name" value="PRK06590.1"/>
    <property type="match status" value="1"/>
</dbReference>
<keyword evidence="10" id="KW-1185">Reference proteome</keyword>
<organism evidence="9 10">
    <name type="scientific">Nguyenibacter vanlangensis</name>
    <dbReference type="NCBI Taxonomy" id="1216886"/>
    <lineage>
        <taxon>Bacteria</taxon>
        <taxon>Pseudomonadati</taxon>
        <taxon>Pseudomonadota</taxon>
        <taxon>Alphaproteobacteria</taxon>
        <taxon>Acetobacterales</taxon>
        <taxon>Acetobacteraceae</taxon>
        <taxon>Nguyenibacter</taxon>
    </lineage>
</organism>
<keyword evidence="4 6" id="KW-0472">Membrane</keyword>
<evidence type="ECO:0000313" key="10">
    <source>
        <dbReference type="Proteomes" id="UP001449795"/>
    </source>
</evidence>
<dbReference type="InterPro" id="IPR001750">
    <property type="entry name" value="ND/Mrp_TM"/>
</dbReference>
<reference evidence="9 10" key="1">
    <citation type="submission" date="2024-04" db="EMBL/GenBank/DDBJ databases">
        <title>Complete genome sequence of Nguyenibacter vanlangesis HBCM-1154, a strain capable of nitrogen fixation, IAA production, and phosphorus solubilization isolated from sugarcane soil.</title>
        <authorList>
            <person name="MY HANH P."/>
        </authorList>
    </citation>
    <scope>NUCLEOTIDE SEQUENCE [LARGE SCALE GENOMIC DNA]</scope>
    <source>
        <strain evidence="9 10">HBCM 1154</strain>
    </source>
</reference>
<feature type="transmembrane region" description="Helical" evidence="6">
    <location>
        <begin position="143"/>
        <end position="161"/>
    </location>
</feature>
<evidence type="ECO:0000256" key="3">
    <source>
        <dbReference type="ARBA" id="ARBA00022989"/>
    </source>
</evidence>
<dbReference type="Pfam" id="PF00662">
    <property type="entry name" value="Proton_antipo_N"/>
    <property type="match status" value="1"/>
</dbReference>
<feature type="transmembrane region" description="Helical" evidence="6">
    <location>
        <begin position="412"/>
        <end position="437"/>
    </location>
</feature>
<dbReference type="PANTHER" id="PTHR42829:SF2">
    <property type="entry name" value="NADH-UBIQUINONE OXIDOREDUCTASE CHAIN 5"/>
    <property type="match status" value="1"/>
</dbReference>
<feature type="transmembrane region" description="Helical" evidence="6">
    <location>
        <begin position="339"/>
        <end position="356"/>
    </location>
</feature>
<evidence type="ECO:0000313" key="9">
    <source>
        <dbReference type="EMBL" id="XAE43858.1"/>
    </source>
</evidence>
<dbReference type="NCBIfam" id="TIGR01974">
    <property type="entry name" value="NDH_I_L"/>
    <property type="match status" value="1"/>
</dbReference>
<feature type="transmembrane region" description="Helical" evidence="6">
    <location>
        <begin position="279"/>
        <end position="300"/>
    </location>
</feature>
<accession>A0ABZ3D8A3</accession>
<dbReference type="InterPro" id="IPR018393">
    <property type="entry name" value="NADHpl_OxRdtase_5_subgr"/>
</dbReference>
<dbReference type="InterPro" id="IPR003945">
    <property type="entry name" value="NU5C-like"/>
</dbReference>
<keyword evidence="3 6" id="KW-1133">Transmembrane helix</keyword>